<keyword evidence="2" id="KW-0326">Glycosidase</keyword>
<gene>
    <name evidence="2" type="ORF">LX69_02272</name>
</gene>
<evidence type="ECO:0000259" key="1">
    <source>
        <dbReference type="SMART" id="SM00642"/>
    </source>
</evidence>
<dbReference type="AlphaFoldDB" id="A0A2W7NEN5"/>
<dbReference type="SMART" id="SM00642">
    <property type="entry name" value="Aamy"/>
    <property type="match status" value="1"/>
</dbReference>
<comment type="caution">
    <text evidence="2">The sequence shown here is derived from an EMBL/GenBank/DDBJ whole genome shotgun (WGS) entry which is preliminary data.</text>
</comment>
<evidence type="ECO:0000313" key="3">
    <source>
        <dbReference type="Proteomes" id="UP000249239"/>
    </source>
</evidence>
<dbReference type="EMBL" id="QKZK01000017">
    <property type="protein sequence ID" value="PZX15184.1"/>
    <property type="molecule type" value="Genomic_DNA"/>
</dbReference>
<keyword evidence="2" id="KW-0378">Hydrolase</keyword>
<feature type="domain" description="Glycosyl hydrolase family 13 catalytic" evidence="1">
    <location>
        <begin position="24"/>
        <end position="444"/>
    </location>
</feature>
<reference evidence="2 3" key="1">
    <citation type="submission" date="2018-06" db="EMBL/GenBank/DDBJ databases">
        <title>Genomic Encyclopedia of Archaeal and Bacterial Type Strains, Phase II (KMG-II): from individual species to whole genera.</title>
        <authorList>
            <person name="Goeker M."/>
        </authorList>
    </citation>
    <scope>NUCLEOTIDE SEQUENCE [LARGE SCALE GENOMIC DNA]</scope>
    <source>
        <strain evidence="2 3">DSM 6779</strain>
    </source>
</reference>
<dbReference type="PANTHER" id="PTHR10357:SF205">
    <property type="entry name" value="O-GLYCOSYL HYDROLASE FAMILY 13"/>
    <property type="match status" value="1"/>
</dbReference>
<protein>
    <submittedName>
        <fullName evidence="2">Glycosidase</fullName>
    </submittedName>
</protein>
<dbReference type="SUPFAM" id="SSF51445">
    <property type="entry name" value="(Trans)glycosidases"/>
    <property type="match status" value="1"/>
</dbReference>
<sequence length="573" mass="65558">MNITDCKRVTKHNFNRMPKTIIYQLLPRLFGNRNRTNCINGTKADNGCGRLNDITSQALAAIKDLGVTHVWYTGVIEHATATNYSDYGIAPDPPHIVKGKAGSPYAIKDYYDICPDLAENIPLRITEFEELVERTRQAGLKTLIDLVPNHVARHYVSDARPDGVFDFGHHDNPNQAFAIYNNFYYLPQQPFVAPIPPANGDPQWQEYPAKMTGNDCISASPTLNDWYETVKLNYGVNLFDGRSAHFDPIPDTWHKMLHIMQYWAGKGIDGFRCDMVEMVPVSFWHWAITAIKKEFPDFLFVAEVYNPALYHDYIHTGGFDLLYDKVGMYDTLRNVITGFRPVSDISNAIEAIAPHRGHMLFFTENHDEQRIASSFFADNPRRGWPATFVSATLLPNAFMLYSGQELGEKGMDSEGFSGQDGRTTIFDYWCVDTLERWMNDGQFDGGRLTPKEQQLREQHRHLLQLVQQHEAFVSGEVYHLTWCNTTFRVFPWVRYTQDEVFLLLANFTNAKLQMTLNVPGDMFEKCGLKPHGFYHAEDLMGSGKQISFFADVALIKGFEVKMKPYGCMIFRLK</sequence>
<accession>A0A2W7NEN5</accession>
<evidence type="ECO:0000313" key="2">
    <source>
        <dbReference type="EMBL" id="PZX15184.1"/>
    </source>
</evidence>
<proteinExistence type="predicted"/>
<keyword evidence="3" id="KW-1185">Reference proteome</keyword>
<dbReference type="PANTHER" id="PTHR10357">
    <property type="entry name" value="ALPHA-AMYLASE FAMILY MEMBER"/>
    <property type="match status" value="1"/>
</dbReference>
<dbReference type="Proteomes" id="UP000249239">
    <property type="component" value="Unassembled WGS sequence"/>
</dbReference>
<dbReference type="Pfam" id="PF00128">
    <property type="entry name" value="Alpha-amylase"/>
    <property type="match status" value="1"/>
</dbReference>
<name>A0A2W7NEN5_9BACT</name>
<dbReference type="InterPro" id="IPR006047">
    <property type="entry name" value="GH13_cat_dom"/>
</dbReference>
<dbReference type="GO" id="GO:0009313">
    <property type="term" value="P:oligosaccharide catabolic process"/>
    <property type="evidence" value="ECO:0007669"/>
    <property type="project" value="TreeGrafter"/>
</dbReference>
<dbReference type="GO" id="GO:0004556">
    <property type="term" value="F:alpha-amylase activity"/>
    <property type="evidence" value="ECO:0007669"/>
    <property type="project" value="TreeGrafter"/>
</dbReference>
<organism evidence="2 3">
    <name type="scientific">Breznakibacter xylanolyticus</name>
    <dbReference type="NCBI Taxonomy" id="990"/>
    <lineage>
        <taxon>Bacteria</taxon>
        <taxon>Pseudomonadati</taxon>
        <taxon>Bacteroidota</taxon>
        <taxon>Bacteroidia</taxon>
        <taxon>Marinilabiliales</taxon>
        <taxon>Marinilabiliaceae</taxon>
        <taxon>Breznakibacter</taxon>
    </lineage>
</organism>
<dbReference type="InterPro" id="IPR017853">
    <property type="entry name" value="GH"/>
</dbReference>
<dbReference type="Gene3D" id="3.20.20.80">
    <property type="entry name" value="Glycosidases"/>
    <property type="match status" value="2"/>
</dbReference>
<dbReference type="CDD" id="cd11349">
    <property type="entry name" value="AmyAc_3"/>
    <property type="match status" value="1"/>
</dbReference>